<dbReference type="RefSeq" id="WP_153736937.1">
    <property type="nucleotide sequence ID" value="NZ_WJNG01000008.1"/>
</dbReference>
<dbReference type="InterPro" id="IPR036388">
    <property type="entry name" value="WH-like_DNA-bd_sf"/>
</dbReference>
<accession>A0A6A8DFJ6</accession>
<evidence type="ECO:0000313" key="4">
    <source>
        <dbReference type="EMBL" id="MRH43306.1"/>
    </source>
</evidence>
<reference evidence="4" key="1">
    <citation type="submission" date="2019-11" db="EMBL/GenBank/DDBJ databases">
        <authorList>
            <person name="Li J."/>
        </authorList>
    </citation>
    <scope>NUCLEOTIDE SEQUENCE</scope>
    <source>
        <strain evidence="4">B6B</strain>
    </source>
</reference>
<comment type="caution">
    <text evidence="4">The sequence shown here is derived from an EMBL/GenBank/DDBJ whole genome shotgun (WGS) entry which is preliminary data.</text>
</comment>
<protein>
    <submittedName>
        <fullName evidence="4">ROK family protein</fullName>
    </submittedName>
</protein>
<dbReference type="AlphaFoldDB" id="A0A6A8DFJ6"/>
<proteinExistence type="inferred from homology"/>
<evidence type="ECO:0000256" key="1">
    <source>
        <dbReference type="ARBA" id="ARBA00002486"/>
    </source>
</evidence>
<dbReference type="PANTHER" id="PTHR18964:SF149">
    <property type="entry name" value="BIFUNCTIONAL UDP-N-ACETYLGLUCOSAMINE 2-EPIMERASE_N-ACETYLMANNOSAMINE KINASE"/>
    <property type="match status" value="1"/>
</dbReference>
<evidence type="ECO:0000256" key="3">
    <source>
        <dbReference type="ARBA" id="ARBA00022629"/>
    </source>
</evidence>
<dbReference type="InterPro" id="IPR000600">
    <property type="entry name" value="ROK"/>
</dbReference>
<comment type="similarity">
    <text evidence="2">Belongs to the ROK (NagC/XylR) family.</text>
</comment>
<keyword evidence="3" id="KW-0119">Carbohydrate metabolism</keyword>
<comment type="function">
    <text evidence="1">Transcriptional repressor of xylose-utilizing enzymes.</text>
</comment>
<keyword evidence="5" id="KW-1185">Reference proteome</keyword>
<gene>
    <name evidence="4" type="ORF">GH741_11505</name>
</gene>
<dbReference type="InterPro" id="IPR036390">
    <property type="entry name" value="WH_DNA-bd_sf"/>
</dbReference>
<dbReference type="SUPFAM" id="SSF46785">
    <property type="entry name" value="Winged helix' DNA-binding domain"/>
    <property type="match status" value="1"/>
</dbReference>
<dbReference type="InterPro" id="IPR043129">
    <property type="entry name" value="ATPase_NBD"/>
</dbReference>
<name>A0A6A8DFJ6_9BACI</name>
<dbReference type="Pfam" id="PF00480">
    <property type="entry name" value="ROK"/>
    <property type="match status" value="1"/>
</dbReference>
<keyword evidence="3" id="KW-0859">Xylose metabolism</keyword>
<dbReference type="Gene3D" id="1.10.10.10">
    <property type="entry name" value="Winged helix-like DNA-binding domain superfamily/Winged helix DNA-binding domain"/>
    <property type="match status" value="1"/>
</dbReference>
<dbReference type="Gene3D" id="3.30.420.40">
    <property type="match status" value="2"/>
</dbReference>
<evidence type="ECO:0000313" key="5">
    <source>
        <dbReference type="Proteomes" id="UP000799092"/>
    </source>
</evidence>
<organism evidence="4 5">
    <name type="scientific">Aquibacillus halophilus</name>
    <dbReference type="NCBI Taxonomy" id="930132"/>
    <lineage>
        <taxon>Bacteria</taxon>
        <taxon>Bacillati</taxon>
        <taxon>Bacillota</taxon>
        <taxon>Bacilli</taxon>
        <taxon>Bacillales</taxon>
        <taxon>Bacillaceae</taxon>
        <taxon>Aquibacillus</taxon>
    </lineage>
</organism>
<dbReference type="GO" id="GO:0042732">
    <property type="term" value="P:D-xylose metabolic process"/>
    <property type="evidence" value="ECO:0007669"/>
    <property type="project" value="UniProtKB-KW"/>
</dbReference>
<evidence type="ECO:0000256" key="2">
    <source>
        <dbReference type="ARBA" id="ARBA00006479"/>
    </source>
</evidence>
<dbReference type="SUPFAM" id="SSF53067">
    <property type="entry name" value="Actin-like ATPase domain"/>
    <property type="match status" value="1"/>
</dbReference>
<dbReference type="Proteomes" id="UP000799092">
    <property type="component" value="Unassembled WGS sequence"/>
</dbReference>
<sequence length="403" mass="45423">MHSFLHEQSSKYQTIKHVYYCIHKYGPLTKGELLELTKIKRTTLVRHLEELMNSNYIQISQYDKSTGGRPPALYQVNPRINYIIGIDLSRTKTDILLLDLNFKTVDSYSFLMTIDYTPEVTISLIKTKITNLLKRHDITNEQLLGIGVGSVGPLDREKGIILDPQFFLAPGWTQVPFVKELQDAFDTKVLIENGANAAALGEYVYTSVYHSTYLYCISGIGLRCGVLTNGQFMKNNTGDASAFGEMIIDLNQSDTYKNNTLSSFISLDSILEETKKRMLNGETSLLKTNSDNITKGSTIEDLFIALRKGDTLIQEVVLKSAYFYGVGLANIINIIHPEKIILSGKLIDEYPSYYDKVIETAKQYIYRFDEAKISFGVGQLENAVSIGASVLIFNSYFDRNHSL</sequence>
<dbReference type="EMBL" id="WJNG01000008">
    <property type="protein sequence ID" value="MRH43306.1"/>
    <property type="molecule type" value="Genomic_DNA"/>
</dbReference>
<dbReference type="PANTHER" id="PTHR18964">
    <property type="entry name" value="ROK (REPRESSOR, ORF, KINASE) FAMILY"/>
    <property type="match status" value="1"/>
</dbReference>
<dbReference type="OrthoDB" id="9796533at2"/>